<dbReference type="AlphaFoldDB" id="A0A5C5YFR8"/>
<comment type="caution">
    <text evidence="2">The sequence shown here is derived from an EMBL/GenBank/DDBJ whole genome shotgun (WGS) entry which is preliminary data.</text>
</comment>
<protein>
    <submittedName>
        <fullName evidence="2">Uncharacterized protein</fullName>
    </submittedName>
</protein>
<keyword evidence="3" id="KW-1185">Reference proteome</keyword>
<dbReference type="EMBL" id="SJPO01000009">
    <property type="protein sequence ID" value="TWT73809.1"/>
    <property type="molecule type" value="Genomic_DNA"/>
</dbReference>
<feature type="transmembrane region" description="Helical" evidence="1">
    <location>
        <begin position="57"/>
        <end position="77"/>
    </location>
</feature>
<evidence type="ECO:0000313" key="3">
    <source>
        <dbReference type="Proteomes" id="UP000318478"/>
    </source>
</evidence>
<dbReference type="OrthoDB" id="303070at2"/>
<feature type="transmembrane region" description="Helical" evidence="1">
    <location>
        <begin position="7"/>
        <end position="25"/>
    </location>
</feature>
<reference evidence="2 3" key="1">
    <citation type="submission" date="2019-02" db="EMBL/GenBank/DDBJ databases">
        <title>Deep-cultivation of Planctomycetes and their phenomic and genomic characterization uncovers novel biology.</title>
        <authorList>
            <person name="Wiegand S."/>
            <person name="Jogler M."/>
            <person name="Boedeker C."/>
            <person name="Pinto D."/>
            <person name="Vollmers J."/>
            <person name="Rivas-Marin E."/>
            <person name="Kohn T."/>
            <person name="Peeters S.H."/>
            <person name="Heuer A."/>
            <person name="Rast P."/>
            <person name="Oberbeckmann S."/>
            <person name="Bunk B."/>
            <person name="Jeske O."/>
            <person name="Meyerdierks A."/>
            <person name="Storesund J.E."/>
            <person name="Kallscheuer N."/>
            <person name="Luecker S."/>
            <person name="Lage O.M."/>
            <person name="Pohl T."/>
            <person name="Merkel B.J."/>
            <person name="Hornburger P."/>
            <person name="Mueller R.-W."/>
            <person name="Bruemmer F."/>
            <person name="Labrenz M."/>
            <person name="Spormann A.M."/>
            <person name="Op Den Camp H."/>
            <person name="Overmann J."/>
            <person name="Amann R."/>
            <person name="Jetten M.S.M."/>
            <person name="Mascher T."/>
            <person name="Medema M.H."/>
            <person name="Devos D.P."/>
            <person name="Kaster A.-K."/>
            <person name="Ovreas L."/>
            <person name="Rohde M."/>
            <person name="Galperin M.Y."/>
            <person name="Jogler C."/>
        </authorList>
    </citation>
    <scope>NUCLEOTIDE SEQUENCE [LARGE SCALE GENOMIC DNA]</scope>
    <source>
        <strain evidence="2 3">Pla123a</strain>
    </source>
</reference>
<organism evidence="2 3">
    <name type="scientific">Posidoniimonas polymericola</name>
    <dbReference type="NCBI Taxonomy" id="2528002"/>
    <lineage>
        <taxon>Bacteria</taxon>
        <taxon>Pseudomonadati</taxon>
        <taxon>Planctomycetota</taxon>
        <taxon>Planctomycetia</taxon>
        <taxon>Pirellulales</taxon>
        <taxon>Lacipirellulaceae</taxon>
        <taxon>Posidoniimonas</taxon>
    </lineage>
</organism>
<keyword evidence="1" id="KW-1133">Transmembrane helix</keyword>
<proteinExistence type="predicted"/>
<name>A0A5C5YFR8_9BACT</name>
<feature type="transmembrane region" description="Helical" evidence="1">
    <location>
        <begin position="31"/>
        <end position="50"/>
    </location>
</feature>
<sequence>MQFSLKEFLLLVGFASAGMASLLYASPAVGAVWQLLVAALVFAAAARAWLLPGPRRVYAVGFLAVAVAYTAVLYSYGNEVSNGYRSNYEYNPGGGKMPTNKLMQQPHTWVAASRSYFVDIDGKRYPQVPPGHTIGDIYNNSTGQKLVAYHVLPEAESFMTVAHCLWTLLLGYVGGKYAVWVYTRNKNTAPE</sequence>
<dbReference type="RefSeq" id="WP_146589634.1">
    <property type="nucleotide sequence ID" value="NZ_SJPO01000009.1"/>
</dbReference>
<accession>A0A5C5YFR8</accession>
<keyword evidence="1" id="KW-0472">Membrane</keyword>
<evidence type="ECO:0000256" key="1">
    <source>
        <dbReference type="SAM" id="Phobius"/>
    </source>
</evidence>
<keyword evidence="1" id="KW-0812">Transmembrane</keyword>
<gene>
    <name evidence="2" type="ORF">Pla123a_37030</name>
</gene>
<evidence type="ECO:0000313" key="2">
    <source>
        <dbReference type="EMBL" id="TWT73809.1"/>
    </source>
</evidence>
<dbReference type="Proteomes" id="UP000318478">
    <property type="component" value="Unassembled WGS sequence"/>
</dbReference>